<dbReference type="HOGENOM" id="CLU_1992945_0_0_1"/>
<name>A0A067QCI4_9AGAM</name>
<reference evidence="2" key="1">
    <citation type="journal article" date="2014" name="Proc. Natl. Acad. Sci. U.S.A.">
        <title>Extensive sampling of basidiomycete genomes demonstrates inadequacy of the white-rot/brown-rot paradigm for wood decay fungi.</title>
        <authorList>
            <person name="Riley R."/>
            <person name="Salamov A.A."/>
            <person name="Brown D.W."/>
            <person name="Nagy L.G."/>
            <person name="Floudas D."/>
            <person name="Held B.W."/>
            <person name="Levasseur A."/>
            <person name="Lombard V."/>
            <person name="Morin E."/>
            <person name="Otillar R."/>
            <person name="Lindquist E.A."/>
            <person name="Sun H."/>
            <person name="LaButti K.M."/>
            <person name="Schmutz J."/>
            <person name="Jabbour D."/>
            <person name="Luo H."/>
            <person name="Baker S.E."/>
            <person name="Pisabarro A.G."/>
            <person name="Walton J.D."/>
            <person name="Blanchette R.A."/>
            <person name="Henrissat B."/>
            <person name="Martin F."/>
            <person name="Cullen D."/>
            <person name="Hibbett D.S."/>
            <person name="Grigoriev I.V."/>
        </authorList>
    </citation>
    <scope>NUCLEOTIDE SEQUENCE [LARGE SCALE GENOMIC DNA]</scope>
    <source>
        <strain evidence="2">MUCL 33604</strain>
    </source>
</reference>
<dbReference type="InParanoid" id="A0A067QCI4"/>
<evidence type="ECO:0000313" key="1">
    <source>
        <dbReference type="EMBL" id="KDQ64778.1"/>
    </source>
</evidence>
<sequence length="125" mass="14368">MYQGYPLNKTIILPLATEHNLVARDANGEILWLPTWSNVWRKLDGVFEVKAPIEQVWEVGGGVLWVFQSNYDMVDPTKKPIPAEIWKVIGEMLGYKKPPRWYMDMDYGLYSDELVDTPPSAPPTE</sequence>
<keyword evidence="2" id="KW-1185">Reference proteome</keyword>
<proteinExistence type="predicted"/>
<organism evidence="1 2">
    <name type="scientific">Jaapia argillacea MUCL 33604</name>
    <dbReference type="NCBI Taxonomy" id="933084"/>
    <lineage>
        <taxon>Eukaryota</taxon>
        <taxon>Fungi</taxon>
        <taxon>Dikarya</taxon>
        <taxon>Basidiomycota</taxon>
        <taxon>Agaricomycotina</taxon>
        <taxon>Agaricomycetes</taxon>
        <taxon>Agaricomycetidae</taxon>
        <taxon>Jaapiales</taxon>
        <taxon>Jaapiaceae</taxon>
        <taxon>Jaapia</taxon>
    </lineage>
</organism>
<accession>A0A067QCI4</accession>
<protein>
    <submittedName>
        <fullName evidence="1">Uncharacterized protein</fullName>
    </submittedName>
</protein>
<dbReference type="Proteomes" id="UP000027265">
    <property type="component" value="Unassembled WGS sequence"/>
</dbReference>
<gene>
    <name evidence="1" type="ORF">JAAARDRAFT_202063</name>
</gene>
<dbReference type="AlphaFoldDB" id="A0A067QCI4"/>
<dbReference type="EMBL" id="KL197709">
    <property type="protein sequence ID" value="KDQ64778.1"/>
    <property type="molecule type" value="Genomic_DNA"/>
</dbReference>
<evidence type="ECO:0000313" key="2">
    <source>
        <dbReference type="Proteomes" id="UP000027265"/>
    </source>
</evidence>